<dbReference type="SUPFAM" id="SSF52413">
    <property type="entry name" value="UDP-glucose/GDP-mannose dehydrogenase C-terminal domain"/>
    <property type="match status" value="1"/>
</dbReference>
<dbReference type="Pfam" id="PF03721">
    <property type="entry name" value="UDPG_MGDP_dh_N"/>
    <property type="match status" value="1"/>
</dbReference>
<dbReference type="InterPro" id="IPR014026">
    <property type="entry name" value="UDP-Glc/GDP-Man_DH_dimer"/>
</dbReference>
<dbReference type="GO" id="GO:0016616">
    <property type="term" value="F:oxidoreductase activity, acting on the CH-OH group of donors, NAD or NADP as acceptor"/>
    <property type="evidence" value="ECO:0007669"/>
    <property type="project" value="InterPro"/>
</dbReference>
<dbReference type="InterPro" id="IPR014027">
    <property type="entry name" value="UDP-Glc/GDP-Man_DH_C"/>
</dbReference>
<dbReference type="InterPro" id="IPR036220">
    <property type="entry name" value="UDP-Glc/GDP-Man_DH_C_sf"/>
</dbReference>
<dbReference type="SUPFAM" id="SSF48179">
    <property type="entry name" value="6-phosphogluconate dehydrogenase C-terminal domain-like"/>
    <property type="match status" value="1"/>
</dbReference>
<proteinExistence type="inferred from homology"/>
<evidence type="ECO:0000256" key="4">
    <source>
        <dbReference type="PIRNR" id="PIRNR000124"/>
    </source>
</evidence>
<dbReference type="Proteomes" id="UP000178587">
    <property type="component" value="Unassembled WGS sequence"/>
</dbReference>
<dbReference type="Gene3D" id="3.40.50.720">
    <property type="entry name" value="NAD(P)-binding Rossmann-like Domain"/>
    <property type="match status" value="2"/>
</dbReference>
<organism evidence="7 8">
    <name type="scientific">Candidatus Kaiserbacteria bacterium RIFCSPLOWO2_01_FULL_50_24</name>
    <dbReference type="NCBI Taxonomy" id="1798507"/>
    <lineage>
        <taxon>Bacteria</taxon>
        <taxon>Candidatus Kaiseribacteriota</taxon>
    </lineage>
</organism>
<comment type="similarity">
    <text evidence="1 4">Belongs to the UDP-glucose/GDP-mannose dehydrogenase family.</text>
</comment>
<feature type="compositionally biased region" description="Polar residues" evidence="5">
    <location>
        <begin position="1"/>
        <end position="12"/>
    </location>
</feature>
<dbReference type="GO" id="GO:0016628">
    <property type="term" value="F:oxidoreductase activity, acting on the CH-CH group of donors, NAD or NADP as acceptor"/>
    <property type="evidence" value="ECO:0007669"/>
    <property type="project" value="InterPro"/>
</dbReference>
<dbReference type="InterPro" id="IPR028359">
    <property type="entry name" value="UDP_ManNAc/GlcNAc_DH"/>
</dbReference>
<dbReference type="AlphaFoldDB" id="A0A1F6EIY1"/>
<evidence type="ECO:0000313" key="7">
    <source>
        <dbReference type="EMBL" id="OGG73591.1"/>
    </source>
</evidence>
<evidence type="ECO:0000256" key="2">
    <source>
        <dbReference type="ARBA" id="ARBA00023002"/>
    </source>
</evidence>
<gene>
    <name evidence="7" type="ORF">A3A34_02865</name>
</gene>
<keyword evidence="2" id="KW-0560">Oxidoreductase</keyword>
<dbReference type="STRING" id="1798507.A3A34_02865"/>
<dbReference type="InterPro" id="IPR001732">
    <property type="entry name" value="UDP-Glc/GDP-Man_DH_N"/>
</dbReference>
<sequence length="448" mass="50291">MEPVQANPSAKQWSAPHWTKPDVITTPKHETDKVRIGFIGMGKLGLPCALAMDMHGHDVMGYDVDASRMQKRTINYRETAPDGVSPLEPLLRESNLKFGLIEDVVKHSEIIFVAIQTPHEERYEGITRVPDERIDFNYDHLAKGIAQLSRAIEENGEDRIVVIISTVLPGTLKSRIFPVINRHVKLCYNPFFIAMGTTMRDFLNPEFVLFGVVDNAAAAKVEKFYKTLHNGTFYRTTLENAELIKVAYNTFIGMKIVYANVMMEICHKIGGTMDVDAITGAMKLATDRLISPKYLTAGMGDGGGCHPRDNIAMSWLSRKLDLSYDFFDALMVARENQTEWLAKLMLEHKDLPKVILGKAFKPETNLVTGSPSILLKNLLEEMGHEVTMYDPYLDGPMPDFGVSVFFIGTKHPQFATMTFPKGSVVIDPWRYIPKQDWVKVIPVGAPGK</sequence>
<evidence type="ECO:0000259" key="6">
    <source>
        <dbReference type="SMART" id="SM00984"/>
    </source>
</evidence>
<comment type="caution">
    <text evidence="7">The sequence shown here is derived from an EMBL/GenBank/DDBJ whole genome shotgun (WGS) entry which is preliminary data.</text>
</comment>
<name>A0A1F6EIY1_9BACT</name>
<dbReference type="EMBL" id="MFLU01000016">
    <property type="protein sequence ID" value="OGG73591.1"/>
    <property type="molecule type" value="Genomic_DNA"/>
</dbReference>
<reference evidence="7 8" key="1">
    <citation type="journal article" date="2016" name="Nat. Commun.">
        <title>Thousands of microbial genomes shed light on interconnected biogeochemical processes in an aquifer system.</title>
        <authorList>
            <person name="Anantharaman K."/>
            <person name="Brown C.T."/>
            <person name="Hug L.A."/>
            <person name="Sharon I."/>
            <person name="Castelle C.J."/>
            <person name="Probst A.J."/>
            <person name="Thomas B.C."/>
            <person name="Singh A."/>
            <person name="Wilkins M.J."/>
            <person name="Karaoz U."/>
            <person name="Brodie E.L."/>
            <person name="Williams K.H."/>
            <person name="Hubbard S.S."/>
            <person name="Banfield J.F."/>
        </authorList>
    </citation>
    <scope>NUCLEOTIDE SEQUENCE [LARGE SCALE GENOMIC DNA]</scope>
</reference>
<dbReference type="PANTHER" id="PTHR43750:SF3">
    <property type="entry name" value="UDP-GLUCOSE 6-DEHYDROGENASE TUAD"/>
    <property type="match status" value="1"/>
</dbReference>
<evidence type="ECO:0000313" key="8">
    <source>
        <dbReference type="Proteomes" id="UP000178587"/>
    </source>
</evidence>
<dbReference type="PIRSF" id="PIRSF500136">
    <property type="entry name" value="UDP_ManNAc_DH"/>
    <property type="match status" value="1"/>
</dbReference>
<evidence type="ECO:0000256" key="1">
    <source>
        <dbReference type="ARBA" id="ARBA00006601"/>
    </source>
</evidence>
<dbReference type="GO" id="GO:0051287">
    <property type="term" value="F:NAD binding"/>
    <property type="evidence" value="ECO:0007669"/>
    <property type="project" value="InterPro"/>
</dbReference>
<dbReference type="InterPro" id="IPR008927">
    <property type="entry name" value="6-PGluconate_DH-like_C_sf"/>
</dbReference>
<dbReference type="GO" id="GO:0000271">
    <property type="term" value="P:polysaccharide biosynthetic process"/>
    <property type="evidence" value="ECO:0007669"/>
    <property type="project" value="InterPro"/>
</dbReference>
<protein>
    <recommendedName>
        <fullName evidence="6">UDP-glucose/GDP-mannose dehydrogenase C-terminal domain-containing protein</fullName>
    </recommendedName>
</protein>
<dbReference type="SUPFAM" id="SSF51735">
    <property type="entry name" value="NAD(P)-binding Rossmann-fold domains"/>
    <property type="match status" value="1"/>
</dbReference>
<dbReference type="InterPro" id="IPR017476">
    <property type="entry name" value="UDP-Glc/GDP-Man"/>
</dbReference>
<dbReference type="Gene3D" id="1.20.5.100">
    <property type="entry name" value="Cytochrome c1, transmembrane anchor, C-terminal"/>
    <property type="match status" value="1"/>
</dbReference>
<dbReference type="InterPro" id="IPR036291">
    <property type="entry name" value="NAD(P)-bd_dom_sf"/>
</dbReference>
<evidence type="ECO:0000256" key="5">
    <source>
        <dbReference type="SAM" id="MobiDB-lite"/>
    </source>
</evidence>
<feature type="domain" description="UDP-glucose/GDP-mannose dehydrogenase C-terminal" evidence="6">
    <location>
        <begin position="354"/>
        <end position="434"/>
    </location>
</feature>
<dbReference type="SMART" id="SM00984">
    <property type="entry name" value="UDPG_MGDP_dh_C"/>
    <property type="match status" value="1"/>
</dbReference>
<keyword evidence="3" id="KW-0520">NAD</keyword>
<dbReference type="PIRSF" id="PIRSF000124">
    <property type="entry name" value="UDPglc_GDPman_dh"/>
    <property type="match status" value="1"/>
</dbReference>
<dbReference type="Pfam" id="PF00984">
    <property type="entry name" value="UDPG_MGDP_dh"/>
    <property type="match status" value="1"/>
</dbReference>
<dbReference type="PANTHER" id="PTHR43750">
    <property type="entry name" value="UDP-GLUCOSE 6-DEHYDROGENASE TUAD"/>
    <property type="match status" value="1"/>
</dbReference>
<accession>A0A1F6EIY1</accession>
<evidence type="ECO:0000256" key="3">
    <source>
        <dbReference type="ARBA" id="ARBA00023027"/>
    </source>
</evidence>
<feature type="region of interest" description="Disordered" evidence="5">
    <location>
        <begin position="1"/>
        <end position="25"/>
    </location>
</feature>